<evidence type="ECO:0000313" key="9">
    <source>
        <dbReference type="EMBL" id="MBS7458207.1"/>
    </source>
</evidence>
<dbReference type="InterPro" id="IPR003142">
    <property type="entry name" value="BPL_C"/>
</dbReference>
<dbReference type="InterPro" id="IPR036390">
    <property type="entry name" value="WH_DNA-bd_sf"/>
</dbReference>
<dbReference type="AlphaFoldDB" id="A0A8J7VW42"/>
<dbReference type="EC" id="6.3.4.15" evidence="6"/>
<reference evidence="9 10" key="1">
    <citation type="journal article" date="2021" name="Microbiol. Resour. Announc.">
        <title>Draft Genome Sequence of Coralloluteibacterium stylophorae LMG 29479T.</title>
        <authorList>
            <person name="Karlyshev A.V."/>
            <person name="Kudryashova E.B."/>
            <person name="Ariskina E.V."/>
            <person name="Conroy A.P."/>
            <person name="Abidueva E.Y."/>
        </authorList>
    </citation>
    <scope>NUCLEOTIDE SEQUENCE [LARGE SCALE GENOMIC DNA]</scope>
    <source>
        <strain evidence="9 10">LMG 29479</strain>
    </source>
</reference>
<dbReference type="InterPro" id="IPR004143">
    <property type="entry name" value="BPL_LPL_catalytic"/>
</dbReference>
<dbReference type="SUPFAM" id="SSF55681">
    <property type="entry name" value="Class II aaRS and biotin synthetases"/>
    <property type="match status" value="1"/>
</dbReference>
<dbReference type="Pfam" id="PF02237">
    <property type="entry name" value="BPL_C"/>
    <property type="match status" value="1"/>
</dbReference>
<comment type="caution">
    <text evidence="8">The sequence shown here is derived from an EMBL/GenBank/DDBJ whole genome shotgun (WGS) entry which is preliminary data.</text>
</comment>
<keyword evidence="4 6" id="KW-0092">Biotin</keyword>
<feature type="domain" description="BPL/LPL catalytic" evidence="7">
    <location>
        <begin position="85"/>
        <end position="280"/>
    </location>
</feature>
<comment type="similarity">
    <text evidence="6">Belongs to the biotin--protein ligase family.</text>
</comment>
<sequence>MRSRADSQPACATTVADPLERALLARLLAGPVSGAELAAAAGVTRAAVWKRVEALRAQGVDVEARAGTGYSVPAGLAALGLLDPDAIRAAAGAALHGRLDALRVAWSIDSTSSALLRDAQAGDGSVLLAERQSGGRGRRGRAWASPLAAHVYLSLLRRFELPPVRLGGLSIVVGIACAHALRGFGFGQVGLKWPNDVVVVRDGVLHKLGGILVEFGGEAGGPVRAVIGIGINGRMPTSVAATLDQPWTDLATLAAGAPPSRSAVAGAVLACLVPALDRFAQEGLAPFLEAYAGLDVLAGQAVTMLGGARTDEGVACGIGEDGALRVRHATGIRAWHSGEVSVRLAGVT</sequence>
<dbReference type="SUPFAM" id="SSF50037">
    <property type="entry name" value="C-terminal domain of transcriptional repressors"/>
    <property type="match status" value="1"/>
</dbReference>
<dbReference type="GO" id="GO:0005524">
    <property type="term" value="F:ATP binding"/>
    <property type="evidence" value="ECO:0007669"/>
    <property type="project" value="UniProtKB-UniRule"/>
</dbReference>
<evidence type="ECO:0000313" key="10">
    <source>
        <dbReference type="Proteomes" id="UP000675747"/>
    </source>
</evidence>
<dbReference type="Pfam" id="PF08279">
    <property type="entry name" value="HTH_11"/>
    <property type="match status" value="1"/>
</dbReference>
<keyword evidence="1 6" id="KW-0436">Ligase</keyword>
<reference evidence="8" key="2">
    <citation type="submission" date="2021-04" db="EMBL/GenBank/DDBJ databases">
        <authorList>
            <person name="Karlyshev A.V."/>
        </authorList>
    </citation>
    <scope>NUCLEOTIDE SEQUENCE</scope>
    <source>
        <strain evidence="8">LMG 29479</strain>
    </source>
</reference>
<organism evidence="8">
    <name type="scientific">Coralloluteibacterium stylophorae</name>
    <dbReference type="NCBI Taxonomy" id="1776034"/>
    <lineage>
        <taxon>Bacteria</taxon>
        <taxon>Pseudomonadati</taxon>
        <taxon>Pseudomonadota</taxon>
        <taxon>Gammaproteobacteria</taxon>
        <taxon>Lysobacterales</taxon>
        <taxon>Lysobacteraceae</taxon>
        <taxon>Coralloluteibacterium</taxon>
    </lineage>
</organism>
<keyword evidence="10" id="KW-1185">Reference proteome</keyword>
<keyword evidence="2 6" id="KW-0547">Nucleotide-binding</keyword>
<dbReference type="SUPFAM" id="SSF46785">
    <property type="entry name" value="Winged helix' DNA-binding domain"/>
    <property type="match status" value="1"/>
</dbReference>
<evidence type="ECO:0000259" key="7">
    <source>
        <dbReference type="PROSITE" id="PS51733"/>
    </source>
</evidence>
<evidence type="ECO:0000256" key="3">
    <source>
        <dbReference type="ARBA" id="ARBA00022840"/>
    </source>
</evidence>
<dbReference type="InterPro" id="IPR045864">
    <property type="entry name" value="aa-tRNA-synth_II/BPL/LPL"/>
</dbReference>
<evidence type="ECO:0000256" key="5">
    <source>
        <dbReference type="ARBA" id="ARBA00047846"/>
    </source>
</evidence>
<evidence type="ECO:0000256" key="6">
    <source>
        <dbReference type="HAMAP-Rule" id="MF_00978"/>
    </source>
</evidence>
<gene>
    <name evidence="6" type="primary">birA</name>
    <name evidence="9" type="ORF">KB893_013790</name>
    <name evidence="8" type="ORF">KB893_09635</name>
</gene>
<comment type="function">
    <text evidence="6">Acts both as a biotin--[acetyl-CoA-carboxylase] ligase and a biotin-operon repressor. In the presence of ATP, BirA activates biotin to form the BirA-biotinyl-5'-adenylate (BirA-bio-5'-AMP or holoBirA) complex. HoloBirA can either transfer the biotinyl moiety to the biotin carboxyl carrier protein (BCCP) subunit of acetyl-CoA carboxylase, or bind to the biotin operator site and inhibit transcription of the operon.</text>
</comment>
<comment type="catalytic activity">
    <reaction evidence="5 6">
        <text>biotin + L-lysyl-[protein] + ATP = N(6)-biotinyl-L-lysyl-[protein] + AMP + diphosphate + H(+)</text>
        <dbReference type="Rhea" id="RHEA:11756"/>
        <dbReference type="Rhea" id="RHEA-COMP:9752"/>
        <dbReference type="Rhea" id="RHEA-COMP:10505"/>
        <dbReference type="ChEBI" id="CHEBI:15378"/>
        <dbReference type="ChEBI" id="CHEBI:29969"/>
        <dbReference type="ChEBI" id="CHEBI:30616"/>
        <dbReference type="ChEBI" id="CHEBI:33019"/>
        <dbReference type="ChEBI" id="CHEBI:57586"/>
        <dbReference type="ChEBI" id="CHEBI:83144"/>
        <dbReference type="ChEBI" id="CHEBI:456215"/>
        <dbReference type="EC" id="6.3.4.15"/>
    </reaction>
</comment>
<accession>A0A8J7VW42</accession>
<dbReference type="RefSeq" id="WP_211926699.1">
    <property type="nucleotide sequence ID" value="NZ_JAGQFT020000009.1"/>
</dbReference>
<dbReference type="InterPro" id="IPR036388">
    <property type="entry name" value="WH-like_DNA-bd_sf"/>
</dbReference>
<dbReference type="InterPro" id="IPR013196">
    <property type="entry name" value="HTH_11"/>
</dbReference>
<dbReference type="EMBL" id="JAGQFT020000009">
    <property type="protein sequence ID" value="MBS7458207.1"/>
    <property type="molecule type" value="Genomic_DNA"/>
</dbReference>
<dbReference type="GO" id="GO:0006355">
    <property type="term" value="P:regulation of DNA-templated transcription"/>
    <property type="evidence" value="ECO:0007669"/>
    <property type="project" value="UniProtKB-UniRule"/>
</dbReference>
<dbReference type="InterPro" id="IPR008988">
    <property type="entry name" value="Transcriptional_repressor_C"/>
</dbReference>
<dbReference type="GO" id="GO:0004077">
    <property type="term" value="F:biotin--[biotin carboxyl-carrier protein] ligase activity"/>
    <property type="evidence" value="ECO:0007669"/>
    <property type="project" value="UniProtKB-UniRule"/>
</dbReference>
<dbReference type="PANTHER" id="PTHR12835:SF5">
    <property type="entry name" value="BIOTIN--PROTEIN LIGASE"/>
    <property type="match status" value="1"/>
</dbReference>
<keyword evidence="6" id="KW-0805">Transcription regulation</keyword>
<dbReference type="InterPro" id="IPR030855">
    <property type="entry name" value="Bifunct_BirA"/>
</dbReference>
<feature type="binding site" evidence="6">
    <location>
        <position position="132"/>
    </location>
    <ligand>
        <name>biotin</name>
        <dbReference type="ChEBI" id="CHEBI:57586"/>
    </ligand>
</feature>
<dbReference type="Gene3D" id="2.30.30.100">
    <property type="match status" value="1"/>
</dbReference>
<evidence type="ECO:0000256" key="2">
    <source>
        <dbReference type="ARBA" id="ARBA00022741"/>
    </source>
</evidence>
<name>A0A8J7VW42_9GAMM</name>
<evidence type="ECO:0000256" key="1">
    <source>
        <dbReference type="ARBA" id="ARBA00022598"/>
    </source>
</evidence>
<dbReference type="InterPro" id="IPR004408">
    <property type="entry name" value="Biotin_CoA_COase_ligase"/>
</dbReference>
<dbReference type="Proteomes" id="UP000675747">
    <property type="component" value="Unassembled WGS sequence"/>
</dbReference>
<comment type="caution">
    <text evidence="6">Lacks conserved residue(s) required for the propagation of feature annotation.</text>
</comment>
<proteinExistence type="inferred from homology"/>
<dbReference type="Pfam" id="PF03099">
    <property type="entry name" value="BPL_LplA_LipB"/>
    <property type="match status" value="1"/>
</dbReference>
<evidence type="ECO:0000256" key="4">
    <source>
        <dbReference type="ARBA" id="ARBA00023267"/>
    </source>
</evidence>
<dbReference type="HAMAP" id="MF_00978">
    <property type="entry name" value="Bifunct_BirA"/>
    <property type="match status" value="1"/>
</dbReference>
<dbReference type="GO" id="GO:0005737">
    <property type="term" value="C:cytoplasm"/>
    <property type="evidence" value="ECO:0007669"/>
    <property type="project" value="TreeGrafter"/>
</dbReference>
<dbReference type="GO" id="GO:0003677">
    <property type="term" value="F:DNA binding"/>
    <property type="evidence" value="ECO:0007669"/>
    <property type="project" value="UniProtKB-UniRule"/>
</dbReference>
<keyword evidence="6" id="KW-0804">Transcription</keyword>
<evidence type="ECO:0000313" key="8">
    <source>
        <dbReference type="EMBL" id="MBR0562773.1"/>
    </source>
</evidence>
<protein>
    <recommendedName>
        <fullName evidence="6">Bifunctional ligase/repressor BirA</fullName>
    </recommendedName>
    <alternativeName>
        <fullName evidence="6">Biotin operon repressor</fullName>
    </alternativeName>
    <alternativeName>
        <fullName evidence="6">Biotin--[acetyl-CoA-carboxylase] ligase</fullName>
        <ecNumber evidence="6">6.3.4.15</ecNumber>
    </alternativeName>
    <alternativeName>
        <fullName evidence="6">Biotin--protein ligase</fullName>
    </alternativeName>
    <alternativeName>
        <fullName evidence="6">Biotin-[acetyl-CoA carboxylase] synthetase</fullName>
    </alternativeName>
</protein>
<keyword evidence="3 6" id="KW-0067">ATP-binding</keyword>
<feature type="DNA-binding region" description="H-T-H motif" evidence="6">
    <location>
        <begin position="34"/>
        <end position="53"/>
    </location>
</feature>
<keyword evidence="6" id="KW-0238">DNA-binding</keyword>
<feature type="binding site" evidence="6">
    <location>
        <begin position="136"/>
        <end position="138"/>
    </location>
    <ligand>
        <name>biotin</name>
        <dbReference type="ChEBI" id="CHEBI:57586"/>
    </ligand>
</feature>
<dbReference type="Gene3D" id="3.30.930.10">
    <property type="entry name" value="Bira Bifunctional Protein, Domain 2"/>
    <property type="match status" value="1"/>
</dbReference>
<keyword evidence="6" id="KW-0678">Repressor</keyword>
<dbReference type="CDD" id="cd16442">
    <property type="entry name" value="BPL"/>
    <property type="match status" value="1"/>
</dbReference>
<dbReference type="NCBIfam" id="TIGR00121">
    <property type="entry name" value="birA_ligase"/>
    <property type="match status" value="1"/>
</dbReference>
<dbReference type="PROSITE" id="PS51733">
    <property type="entry name" value="BPL_LPL_CATALYTIC"/>
    <property type="match status" value="1"/>
</dbReference>
<dbReference type="PANTHER" id="PTHR12835">
    <property type="entry name" value="BIOTIN PROTEIN LIGASE"/>
    <property type="match status" value="1"/>
</dbReference>
<dbReference type="Gene3D" id="1.10.10.10">
    <property type="entry name" value="Winged helix-like DNA-binding domain superfamily/Winged helix DNA-binding domain"/>
    <property type="match status" value="1"/>
</dbReference>
<dbReference type="EMBL" id="JAGQFT010000074">
    <property type="protein sequence ID" value="MBR0562773.1"/>
    <property type="molecule type" value="Genomic_DNA"/>
</dbReference>